<dbReference type="GO" id="GO:0006508">
    <property type="term" value="P:proteolysis"/>
    <property type="evidence" value="ECO:0007669"/>
    <property type="project" value="UniProtKB-KW"/>
</dbReference>
<evidence type="ECO:0000313" key="11">
    <source>
        <dbReference type="Proteomes" id="UP000317155"/>
    </source>
</evidence>
<evidence type="ECO:0000313" key="10">
    <source>
        <dbReference type="EMBL" id="TRO80661.1"/>
    </source>
</evidence>
<name>A0A550JBY1_9BACT</name>
<dbReference type="Proteomes" id="UP000317155">
    <property type="component" value="Unassembled WGS sequence"/>
</dbReference>
<evidence type="ECO:0000256" key="4">
    <source>
        <dbReference type="ARBA" id="ARBA00022723"/>
    </source>
</evidence>
<comment type="caution">
    <text evidence="10">The sequence shown here is derived from an EMBL/GenBank/DDBJ whole genome shotgun (WGS) entry which is preliminary data.</text>
</comment>
<comment type="cofactor">
    <cofactor evidence="1">
        <name>Zn(2+)</name>
        <dbReference type="ChEBI" id="CHEBI:29105"/>
    </cofactor>
</comment>
<dbReference type="InterPro" id="IPR050570">
    <property type="entry name" value="Cell_wall_metabolism_enzyme"/>
</dbReference>
<dbReference type="GO" id="GO:0030313">
    <property type="term" value="C:cell envelope"/>
    <property type="evidence" value="ECO:0007669"/>
    <property type="project" value="UniProtKB-SubCell"/>
</dbReference>
<dbReference type="AlphaFoldDB" id="A0A550JBY1"/>
<dbReference type="Gene3D" id="3.10.450.350">
    <property type="match status" value="2"/>
</dbReference>
<gene>
    <name evidence="10" type="ORF">FL622_11285</name>
</gene>
<keyword evidence="3" id="KW-0645">Protease</keyword>
<reference evidence="10 11" key="1">
    <citation type="submission" date="2019-07" db="EMBL/GenBank/DDBJ databases">
        <title>Insights of Desulfuromonas acetexigens electromicrobiology.</title>
        <authorList>
            <person name="Katuri K."/>
            <person name="Sapireddy V."/>
            <person name="Shaw D.R."/>
            <person name="Saikaly P."/>
        </authorList>
    </citation>
    <scope>NUCLEOTIDE SEQUENCE [LARGE SCALE GENOMIC DNA]</scope>
    <source>
        <strain evidence="10 11">2873</strain>
    </source>
</reference>
<dbReference type="Gene3D" id="2.70.70.10">
    <property type="entry name" value="Glucose Permease (Domain IIA)"/>
    <property type="match status" value="1"/>
</dbReference>
<evidence type="ECO:0000259" key="8">
    <source>
        <dbReference type="Pfam" id="PF01551"/>
    </source>
</evidence>
<dbReference type="InterPro" id="IPR045834">
    <property type="entry name" value="Csd3_N2"/>
</dbReference>
<evidence type="ECO:0000259" key="9">
    <source>
        <dbReference type="Pfam" id="PF19425"/>
    </source>
</evidence>
<dbReference type="PANTHER" id="PTHR21666">
    <property type="entry name" value="PEPTIDASE-RELATED"/>
    <property type="match status" value="1"/>
</dbReference>
<dbReference type="RefSeq" id="WP_092058343.1">
    <property type="nucleotide sequence ID" value="NZ_FOJJ01000039.1"/>
</dbReference>
<sequence>MPMKHRFIFPDVRRRRRRRRQSLVALLALAVLAFFLIRGPQEHETALVVDEDVVETAIEETEPEAAPAEESPRDLALDGVVQPGETFSSLLREYLSPQQISDLAARSRKVFPLSQLRAGQPYSLSLQDDSLVSFVYDIDRENQLSIRCEGEGCDVDRVPIPYTVQTETIYGTISSSLFEAVASSNESAELAVALADIFAWDIDFIRDIQEGDAFSAMVEKRYRDGQPAGYGRILAAEFNNQGKPYQAILFQDGNNPPQYYTPDGKGMRKAFLKAPLNFTRISSGFTKKRFHPVLRVWRPHLAIDYAAPTGTPVRTVADGTVIKKSYDRSNGNLVRMRHANGYETTYIHLNKFAKDLKVGKRLKQGDLVGYVGSTGIATGPHLDFRMFKNGRPINPATVKSTTADPVSKGNLVAFQAEAVRLLSELEGGNIQQARVETAENEKKLTP</sequence>
<evidence type="ECO:0000256" key="1">
    <source>
        <dbReference type="ARBA" id="ARBA00001947"/>
    </source>
</evidence>
<keyword evidence="4" id="KW-0479">Metal-binding</keyword>
<dbReference type="Pfam" id="PF19425">
    <property type="entry name" value="Csd3_N2"/>
    <property type="match status" value="1"/>
</dbReference>
<dbReference type="InterPro" id="IPR016047">
    <property type="entry name" value="M23ase_b-sheet_dom"/>
</dbReference>
<dbReference type="EMBL" id="VJVV01000007">
    <property type="protein sequence ID" value="TRO80661.1"/>
    <property type="molecule type" value="Genomic_DNA"/>
</dbReference>
<feature type="domain" description="Csd3-like second N-terminal" evidence="9">
    <location>
        <begin position="166"/>
        <end position="286"/>
    </location>
</feature>
<protein>
    <submittedName>
        <fullName evidence="10">Peptidoglycan DD-metalloendopeptidase family protein</fullName>
    </submittedName>
</protein>
<evidence type="ECO:0000256" key="2">
    <source>
        <dbReference type="ARBA" id="ARBA00004196"/>
    </source>
</evidence>
<organism evidence="10 11">
    <name type="scientific">Trichloromonas acetexigens</name>
    <dbReference type="NCBI Taxonomy" id="38815"/>
    <lineage>
        <taxon>Bacteria</taxon>
        <taxon>Pseudomonadati</taxon>
        <taxon>Thermodesulfobacteriota</taxon>
        <taxon>Desulfuromonadia</taxon>
        <taxon>Desulfuromonadales</taxon>
        <taxon>Trichloromonadaceae</taxon>
        <taxon>Trichloromonas</taxon>
    </lineage>
</organism>
<dbReference type="Pfam" id="PF01551">
    <property type="entry name" value="Peptidase_M23"/>
    <property type="match status" value="1"/>
</dbReference>
<keyword evidence="6" id="KW-0862">Zinc</keyword>
<dbReference type="OrthoDB" id="9815245at2"/>
<comment type="subcellular location">
    <subcellularLocation>
        <location evidence="2">Cell envelope</location>
    </subcellularLocation>
</comment>
<dbReference type="GO" id="GO:0046872">
    <property type="term" value="F:metal ion binding"/>
    <property type="evidence" value="ECO:0007669"/>
    <property type="project" value="UniProtKB-KW"/>
</dbReference>
<keyword evidence="7" id="KW-0482">Metalloprotease</keyword>
<dbReference type="SUPFAM" id="SSF51261">
    <property type="entry name" value="Duplicated hybrid motif"/>
    <property type="match status" value="1"/>
</dbReference>
<feature type="domain" description="M23ase beta-sheet core" evidence="8">
    <location>
        <begin position="299"/>
        <end position="395"/>
    </location>
</feature>
<evidence type="ECO:0000256" key="6">
    <source>
        <dbReference type="ARBA" id="ARBA00022833"/>
    </source>
</evidence>
<keyword evidence="11" id="KW-1185">Reference proteome</keyword>
<evidence type="ECO:0000256" key="7">
    <source>
        <dbReference type="ARBA" id="ARBA00023049"/>
    </source>
</evidence>
<keyword evidence="5" id="KW-0378">Hydrolase</keyword>
<proteinExistence type="predicted"/>
<dbReference type="InterPro" id="IPR011055">
    <property type="entry name" value="Dup_hybrid_motif"/>
</dbReference>
<accession>A0A550JBY1</accession>
<evidence type="ECO:0000256" key="5">
    <source>
        <dbReference type="ARBA" id="ARBA00022801"/>
    </source>
</evidence>
<evidence type="ECO:0000256" key="3">
    <source>
        <dbReference type="ARBA" id="ARBA00022670"/>
    </source>
</evidence>
<dbReference type="GO" id="GO:0004222">
    <property type="term" value="F:metalloendopeptidase activity"/>
    <property type="evidence" value="ECO:0007669"/>
    <property type="project" value="TreeGrafter"/>
</dbReference>
<dbReference type="PANTHER" id="PTHR21666:SF288">
    <property type="entry name" value="CELL DIVISION PROTEIN YTFB"/>
    <property type="match status" value="1"/>
</dbReference>
<dbReference type="CDD" id="cd12797">
    <property type="entry name" value="M23_peptidase"/>
    <property type="match status" value="1"/>
</dbReference>